<reference evidence="2" key="1">
    <citation type="journal article" date="2016" name="Genome Announc.">
        <title>Draft genomes of two strains of Paenibacillus glucanolyticus with capability to degrade lignocellulose.</title>
        <authorList>
            <person name="Mathews S.L."/>
            <person name="Pawlak J."/>
            <person name="Grunden A.M."/>
        </authorList>
    </citation>
    <scope>NUCLEOTIDE SEQUENCE [LARGE SCALE GENOMIC DNA]</scope>
    <source>
        <strain evidence="2">SLM1</strain>
    </source>
</reference>
<accession>A0A163F9C2</accession>
<keyword evidence="3" id="KW-1185">Reference proteome</keyword>
<dbReference type="GeneID" id="97554184"/>
<comment type="caution">
    <text evidence="2">The sequence shown here is derived from an EMBL/GenBank/DDBJ whole genome shotgun (WGS) entry which is preliminary data.</text>
</comment>
<feature type="domain" description="Polymerase/histidinol phosphatase N-terminal" evidence="1">
    <location>
        <begin position="156"/>
        <end position="215"/>
    </location>
</feature>
<dbReference type="RefSeq" id="WP_063480306.1">
    <property type="nucleotide sequence ID" value="NZ_CP147845.1"/>
</dbReference>
<evidence type="ECO:0000259" key="1">
    <source>
        <dbReference type="SMART" id="SM00481"/>
    </source>
</evidence>
<dbReference type="AlphaFoldDB" id="A0A163F9C2"/>
<dbReference type="SUPFAM" id="SSF89550">
    <property type="entry name" value="PHP domain-like"/>
    <property type="match status" value="1"/>
</dbReference>
<evidence type="ECO:0000313" key="2">
    <source>
        <dbReference type="EMBL" id="KZS44227.1"/>
    </source>
</evidence>
<dbReference type="NCBIfam" id="NF038032">
    <property type="entry name" value="CehA_McbA_metalo"/>
    <property type="match status" value="1"/>
</dbReference>
<gene>
    <name evidence="2" type="ORF">AWU65_29635</name>
</gene>
<name>A0A163F9C2_9BACL</name>
<evidence type="ECO:0000313" key="3">
    <source>
        <dbReference type="Proteomes" id="UP000076796"/>
    </source>
</evidence>
<dbReference type="Gene3D" id="3.20.20.140">
    <property type="entry name" value="Metal-dependent hydrolases"/>
    <property type="match status" value="1"/>
</dbReference>
<dbReference type="PANTHER" id="PTHR42924:SF3">
    <property type="entry name" value="POLYMERASE_HISTIDINOL PHOSPHATASE N-TERMINAL DOMAIN-CONTAINING PROTEIN"/>
    <property type="match status" value="1"/>
</dbReference>
<organism evidence="2 3">
    <name type="scientific">Paenibacillus glucanolyticus</name>
    <dbReference type="NCBI Taxonomy" id="59843"/>
    <lineage>
        <taxon>Bacteria</taxon>
        <taxon>Bacillati</taxon>
        <taxon>Bacillota</taxon>
        <taxon>Bacilli</taxon>
        <taxon>Bacillales</taxon>
        <taxon>Paenibacillaceae</taxon>
        <taxon>Paenibacillus</taxon>
    </lineage>
</organism>
<dbReference type="InterPro" id="IPR003141">
    <property type="entry name" value="Pol/His_phosphatase_N"/>
</dbReference>
<proteinExistence type="predicted"/>
<dbReference type="EMBL" id="LWMH01000002">
    <property type="protein sequence ID" value="KZS44227.1"/>
    <property type="molecule type" value="Genomic_DNA"/>
</dbReference>
<dbReference type="STRING" id="59843.A3958_01900"/>
<dbReference type="GO" id="GO:0004534">
    <property type="term" value="F:5'-3' RNA exonuclease activity"/>
    <property type="evidence" value="ECO:0007669"/>
    <property type="project" value="TreeGrafter"/>
</dbReference>
<dbReference type="PANTHER" id="PTHR42924">
    <property type="entry name" value="EXONUCLEASE"/>
    <property type="match status" value="1"/>
</dbReference>
<protein>
    <recommendedName>
        <fullName evidence="1">Polymerase/histidinol phosphatase N-terminal domain-containing protein</fullName>
    </recommendedName>
</protein>
<dbReference type="InterPro" id="IPR052018">
    <property type="entry name" value="PHP_domain"/>
</dbReference>
<dbReference type="SMART" id="SM00481">
    <property type="entry name" value="POLIIIAc"/>
    <property type="match status" value="1"/>
</dbReference>
<dbReference type="OrthoDB" id="9804333at2"/>
<dbReference type="Proteomes" id="UP000076796">
    <property type="component" value="Unassembled WGS sequence"/>
</dbReference>
<dbReference type="GO" id="GO:0035312">
    <property type="term" value="F:5'-3' DNA exonuclease activity"/>
    <property type="evidence" value="ECO:0007669"/>
    <property type="project" value="TreeGrafter"/>
</dbReference>
<sequence length="503" mass="56509">MSRGRLSVTMESLTEFFSIEVEEGQQWLALRLHFEVEQSWARAYLWDAEHSLRFCFLDGGNERLIIVHEQPESTSPIAIPGSIMPGTWRLELSANPGKQVEAEWDTGSGPLPEPYQSEQLQGDREYWSSGGEHAGFVLDRYDWKKVWQEGSRWYKGDFHTHTVLSDGKMTQRMNREQAVKQGLDFFTATDHNVLSTSWPIGDVLVIPGVEITAGDGHWNALGLRQWMDWRSSAGDGGLTTQQGMDRLMKEAAEQGAVCSINHPMLAPWAWQYGETSLSAVHSIEIWNDPTYSPNPVAAEKALELWSVCWNAGHKLTGIGGSDSHMLPTERYEDCDMPSLIGDPATYVWCEHLSAESVLEGVRRGHVYVSRGPVLEAAIRAGRDEYRFGSDMSAAFAGKDAAEDNRMIYCTLRITSEANVQVALVHNGRIDSSQAAVSAQEEGQPIILEWAIPWESEGYHWYRFDIRDEAGQLLAFTNPVYHGSKQPQPMTWSELITRADLSEI</sequence>
<dbReference type="InterPro" id="IPR016195">
    <property type="entry name" value="Pol/histidinol_Pase-like"/>
</dbReference>